<organism evidence="3 4">
    <name type="scientific">Halodesulfovibrio spirochaetisodalis</name>
    <dbReference type="NCBI Taxonomy" id="1560234"/>
    <lineage>
        <taxon>Bacteria</taxon>
        <taxon>Pseudomonadati</taxon>
        <taxon>Thermodesulfobacteriota</taxon>
        <taxon>Desulfovibrionia</taxon>
        <taxon>Desulfovibrionales</taxon>
        <taxon>Desulfovibrionaceae</taxon>
        <taxon>Halodesulfovibrio</taxon>
    </lineage>
</organism>
<evidence type="ECO:0008006" key="5">
    <source>
        <dbReference type="Google" id="ProtNLM"/>
    </source>
</evidence>
<name>A0A1B7X9K1_9BACT</name>
<sequence length="418" mass="46959">MSEQKVKKIVVLMRHGIRAPNQSMEKLAEWSHKEWPVWPVAPGFLTGRGRELMTVFWRQYRLQEPYKSLLYAGGHCITPEDVFIHADIDERTQTSAAAFALALAPEGTLPYYITTDVKIDPVFHPVRGTVCQSTEGEVEGDIHEIVEHSFSQLAEKYAEQLEFVNNLLGEMPDETCKEYGVEQACELKDLPPRVNFSNSGRTVNLRGALGIKATLIQNWLMESAQWPERNPGWGEITPEIFSKLLVARAAIFNSFNRADGYARDRGSAILNSMTDSLVGRHADSRVNDARLIVYMGHDTNIAHISDLLGLEWDLDGFAVNDIPPASFLQFILWEKDTGEEVVTAEFVAQPLDVMRSSCPENVLPAVLINNLRFNPVKHSPHDVPASFYPKEKFCSVVSNVINLDCLPPRLGLKQGLMR</sequence>
<dbReference type="RefSeq" id="WP_066857973.1">
    <property type="nucleotide sequence ID" value="NZ_JXMS01000032.1"/>
</dbReference>
<comment type="caution">
    <text evidence="3">The sequence shown here is derived from an EMBL/GenBank/DDBJ whole genome shotgun (WGS) entry which is preliminary data.</text>
</comment>
<protein>
    <recommendedName>
        <fullName evidence="5">Histidine acid phosphatase</fullName>
    </recommendedName>
</protein>
<proteinExistence type="inferred from homology"/>
<gene>
    <name evidence="3" type="ORF">SP90_14750</name>
</gene>
<dbReference type="PANTHER" id="PTHR11567:SF110">
    <property type="entry name" value="2-PHOSPHOXYLOSE PHOSPHATASE 1"/>
    <property type="match status" value="1"/>
</dbReference>
<dbReference type="PROSITE" id="PS00616">
    <property type="entry name" value="HIS_ACID_PHOSPHAT_1"/>
    <property type="match status" value="1"/>
</dbReference>
<dbReference type="GO" id="GO:0050308">
    <property type="term" value="F:sugar-phosphatase activity"/>
    <property type="evidence" value="ECO:0007669"/>
    <property type="project" value="TreeGrafter"/>
</dbReference>
<keyword evidence="2" id="KW-0378">Hydrolase</keyword>
<dbReference type="InterPro" id="IPR000560">
    <property type="entry name" value="His_Pase_clade-2"/>
</dbReference>
<evidence type="ECO:0000313" key="3">
    <source>
        <dbReference type="EMBL" id="OBQ46027.1"/>
    </source>
</evidence>
<keyword evidence="4" id="KW-1185">Reference proteome</keyword>
<comment type="similarity">
    <text evidence="1">Belongs to the histidine acid phosphatase family.</text>
</comment>
<dbReference type="GO" id="GO:0030288">
    <property type="term" value="C:outer membrane-bounded periplasmic space"/>
    <property type="evidence" value="ECO:0007669"/>
    <property type="project" value="TreeGrafter"/>
</dbReference>
<dbReference type="AlphaFoldDB" id="A0A1B7X9K1"/>
<dbReference type="SUPFAM" id="SSF53254">
    <property type="entry name" value="Phosphoglycerate mutase-like"/>
    <property type="match status" value="1"/>
</dbReference>
<accession>A0A1B7X9K1</accession>
<dbReference type="InterPro" id="IPR029033">
    <property type="entry name" value="His_PPase_superfam"/>
</dbReference>
<evidence type="ECO:0000256" key="2">
    <source>
        <dbReference type="ARBA" id="ARBA00022801"/>
    </source>
</evidence>
<reference evidence="3 4" key="1">
    <citation type="submission" date="2015-01" db="EMBL/GenBank/DDBJ databases">
        <title>Desulfovibrio sp. JC271 draft genome sequence.</title>
        <authorList>
            <person name="Shivani Y."/>
            <person name="Subhash Y."/>
            <person name="Sasikala C."/>
            <person name="Ramana C.V."/>
        </authorList>
    </citation>
    <scope>NUCLEOTIDE SEQUENCE [LARGE SCALE GENOMIC DNA]</scope>
    <source>
        <strain evidence="3 4">JC271</strain>
    </source>
</reference>
<evidence type="ECO:0000313" key="4">
    <source>
        <dbReference type="Proteomes" id="UP000091979"/>
    </source>
</evidence>
<dbReference type="InterPro" id="IPR050645">
    <property type="entry name" value="Histidine_acid_phosphatase"/>
</dbReference>
<evidence type="ECO:0000256" key="1">
    <source>
        <dbReference type="ARBA" id="ARBA00005375"/>
    </source>
</evidence>
<dbReference type="InterPro" id="IPR033379">
    <property type="entry name" value="Acid_Pase_AS"/>
</dbReference>
<dbReference type="STRING" id="1560234.SP90_14750"/>
<dbReference type="Proteomes" id="UP000091979">
    <property type="component" value="Unassembled WGS sequence"/>
</dbReference>
<dbReference type="Pfam" id="PF00328">
    <property type="entry name" value="His_Phos_2"/>
    <property type="match status" value="2"/>
</dbReference>
<dbReference type="EMBL" id="JXMS01000032">
    <property type="protein sequence ID" value="OBQ46027.1"/>
    <property type="molecule type" value="Genomic_DNA"/>
</dbReference>
<dbReference type="PATRIC" id="fig|1560234.3.peg.2228"/>
<dbReference type="Gene3D" id="3.40.50.1240">
    <property type="entry name" value="Phosphoglycerate mutase-like"/>
    <property type="match status" value="2"/>
</dbReference>
<dbReference type="PANTHER" id="PTHR11567">
    <property type="entry name" value="ACID PHOSPHATASE-RELATED"/>
    <property type="match status" value="1"/>
</dbReference>